<comment type="caution">
    <text evidence="1">The sequence shown here is derived from an EMBL/GenBank/DDBJ whole genome shotgun (WGS) entry which is preliminary data.</text>
</comment>
<organism evidence="1 2">
    <name type="scientific">Naganishia onofrii</name>
    <dbReference type="NCBI Taxonomy" id="1851511"/>
    <lineage>
        <taxon>Eukaryota</taxon>
        <taxon>Fungi</taxon>
        <taxon>Dikarya</taxon>
        <taxon>Basidiomycota</taxon>
        <taxon>Agaricomycotina</taxon>
        <taxon>Tremellomycetes</taxon>
        <taxon>Filobasidiales</taxon>
        <taxon>Filobasidiaceae</taxon>
        <taxon>Naganishia</taxon>
    </lineage>
</organism>
<reference evidence="1" key="1">
    <citation type="submission" date="2023-04" db="EMBL/GenBank/DDBJ databases">
        <title>Draft Genome sequencing of Naganishia species isolated from polar environments using Oxford Nanopore Technology.</title>
        <authorList>
            <person name="Leo P."/>
            <person name="Venkateswaran K."/>
        </authorList>
    </citation>
    <scope>NUCLEOTIDE SEQUENCE</scope>
    <source>
        <strain evidence="1">DBVPG 5303</strain>
    </source>
</reference>
<keyword evidence="2" id="KW-1185">Reference proteome</keyword>
<proteinExistence type="predicted"/>
<sequence length="745" mass="79238">MYTLAQAERAVADATRPEASTEQKEQALEFLLAITAPESHADLPLLRYATHQIPVLTSLSELEGWRETVLGKAYDLMEGDVDEIRILGYQLALALGQQHGASMGEVTDVLSQALIASIDSDDYTPPEQSELFLAVRLIIRLDPAALTIILPAIIQDPASSPGKREKLCGYLERETFETVRGVLEAAAAVGEGGGGGGFEDRGETEAAIRGECEADSWNLWRLAHEYPELKAHVPPELQITELSRMCKVVLAQLPRGQLEDIYDDRVKEILEQIDRAAGEALEKMVDLAADPVKTRQWQNVSRMSHNLVHKGSLDTVVPSWQISSINLVTTSNAPSTLGEDVVTIPSVSAPRSKPTTVTPMPRGNQQRRPPHAPRYFENSDSGTHLPANGSTSSAKQHSESRGSPSIRPSQFDAMERTASGSSTYSGSSKRKREFTNTHQPSLASSSVGAIAAAAPSKGLAERLGIALPPNGSGHAAAHGEDREDQDPAQQQQNKKRKAKVKPNQLGHSGENGENRASGQKPTSGTGNLTPGMSLLQRLNMGGGGSSNVPKPAANSTNQSNGGPINGRSNGQSTRVLPRGMPNAQQRNPRPNHTQPIRPNASSNAQPNSLPSNLSQMSMNNTPPLSAPSGPASNRLKLSTTPSNPASLISRLSGAPAHARSPIPMAPIAPHGLVKSAQVTSMNGDRAPTQGNMMSGNAREQIRPLGPVVGQTRPAVVESAPAALPFNPNDGIKRKGRGFANAGYAL</sequence>
<name>A0ACC2X548_9TREE</name>
<evidence type="ECO:0000313" key="2">
    <source>
        <dbReference type="Proteomes" id="UP001234202"/>
    </source>
</evidence>
<evidence type="ECO:0000313" key="1">
    <source>
        <dbReference type="EMBL" id="KAJ9118776.1"/>
    </source>
</evidence>
<gene>
    <name evidence="1" type="ORF">QFC24_005975</name>
</gene>
<protein>
    <submittedName>
        <fullName evidence="1">Uncharacterized protein</fullName>
    </submittedName>
</protein>
<accession>A0ACC2X548</accession>
<dbReference type="EMBL" id="JASBWV010000027">
    <property type="protein sequence ID" value="KAJ9118776.1"/>
    <property type="molecule type" value="Genomic_DNA"/>
</dbReference>
<dbReference type="Proteomes" id="UP001234202">
    <property type="component" value="Unassembled WGS sequence"/>
</dbReference>